<dbReference type="RefSeq" id="WP_021682512.1">
    <property type="nucleotide sequence ID" value="NZ_KI260418.1"/>
</dbReference>
<gene>
    <name evidence="2" type="ORF">RUMCAL_01054</name>
</gene>
<evidence type="ECO:0000313" key="3">
    <source>
        <dbReference type="Proteomes" id="UP000016662"/>
    </source>
</evidence>
<sequence>MVKRFWKLYRSVILCVAICIAVLACSAGYTVGVVGMNNVIAQIDVNIGSIEAYLEKNQNATELLTEEFKEDYSAKTRTIAMLLSQDSSFITDDRTLEELRVTVNADMISISDHEGNVIASTDPSGAGNSIREEFRSHLTDDVYTDVLFLLDSDTPTIVAASSLDGGNGLVQITFSADSVVSLLQDADWANIASDMPLYSSGTTAILETDTLKYISCTNTDLIGKTTDYDKEQLQRNKGKFNVKDADGKTEMVHYQTSGDYIILATVPYSDIYHMRNVVVGWIVVGGAVILAVTCLALRMQLLRQDTKNKKK</sequence>
<protein>
    <recommendedName>
        <fullName evidence="4">Cache domain-containing protein</fullName>
    </recommendedName>
</protein>
<dbReference type="PROSITE" id="PS51257">
    <property type="entry name" value="PROKAR_LIPOPROTEIN"/>
    <property type="match status" value="1"/>
</dbReference>
<keyword evidence="1" id="KW-1133">Transmembrane helix</keyword>
<keyword evidence="1" id="KW-0812">Transmembrane</keyword>
<reference evidence="2 3" key="1">
    <citation type="submission" date="2013-07" db="EMBL/GenBank/DDBJ databases">
        <authorList>
            <person name="Weinstock G."/>
            <person name="Sodergren E."/>
            <person name="Wylie T."/>
            <person name="Fulton L."/>
            <person name="Fulton R."/>
            <person name="Fronick C."/>
            <person name="O'Laughlin M."/>
            <person name="Godfrey J."/>
            <person name="Miner T."/>
            <person name="Herter B."/>
            <person name="Appelbaum E."/>
            <person name="Cordes M."/>
            <person name="Lek S."/>
            <person name="Wollam A."/>
            <person name="Pepin K.H."/>
            <person name="Palsikar V.B."/>
            <person name="Mitreva M."/>
            <person name="Wilson R.K."/>
        </authorList>
    </citation>
    <scope>NUCLEOTIDE SEQUENCE [LARGE SCALE GENOMIC DNA]</scope>
    <source>
        <strain evidence="2 3">ATCC 27760</strain>
    </source>
</reference>
<feature type="transmembrane region" description="Helical" evidence="1">
    <location>
        <begin position="278"/>
        <end position="301"/>
    </location>
</feature>
<dbReference type="STRING" id="411473.RUMCAL_01054"/>
<accession>U2MBC5</accession>
<dbReference type="eggNOG" id="ENOG5032HEG">
    <property type="taxonomic scope" value="Bacteria"/>
</dbReference>
<evidence type="ECO:0000256" key="1">
    <source>
        <dbReference type="SAM" id="Phobius"/>
    </source>
</evidence>
<name>U2MBC5_9FIRM</name>
<proteinExistence type="predicted"/>
<dbReference type="EMBL" id="AWVF01000117">
    <property type="protein sequence ID" value="ERJ96588.1"/>
    <property type="molecule type" value="Genomic_DNA"/>
</dbReference>
<evidence type="ECO:0008006" key="4">
    <source>
        <dbReference type="Google" id="ProtNLM"/>
    </source>
</evidence>
<organism evidence="2 3">
    <name type="scientific">Ruminococcus callidus ATCC 27760</name>
    <dbReference type="NCBI Taxonomy" id="411473"/>
    <lineage>
        <taxon>Bacteria</taxon>
        <taxon>Bacillati</taxon>
        <taxon>Bacillota</taxon>
        <taxon>Clostridia</taxon>
        <taxon>Eubacteriales</taxon>
        <taxon>Oscillospiraceae</taxon>
        <taxon>Ruminococcus</taxon>
    </lineage>
</organism>
<keyword evidence="1" id="KW-0472">Membrane</keyword>
<comment type="caution">
    <text evidence="2">The sequence shown here is derived from an EMBL/GenBank/DDBJ whole genome shotgun (WGS) entry which is preliminary data.</text>
</comment>
<dbReference type="AlphaFoldDB" id="U2MBC5"/>
<keyword evidence="3" id="KW-1185">Reference proteome</keyword>
<dbReference type="HOGENOM" id="CLU_893969_0_0_9"/>
<dbReference type="PATRIC" id="fig|411473.3.peg.867"/>
<dbReference type="Proteomes" id="UP000016662">
    <property type="component" value="Unassembled WGS sequence"/>
</dbReference>
<evidence type="ECO:0000313" key="2">
    <source>
        <dbReference type="EMBL" id="ERJ96588.1"/>
    </source>
</evidence>